<sequence>MELPILSNIQEGPYTELIFPSHDVYSTMVQTSRHGTGARQTERSGKGYQPYRLAAVCLALLSALLLAATIVLSVLYAGLATRELNANNITLSEDNGRRDPDIMTKSKSAYEKRVMRLCPLDWHLFNSKCYYCSTERKSWTDSQQDCNKQNANLVILNNKEEQEFITKHTMDDYWIGLRDPKRDGTWLWANGTPLPKEKGFGRNIYHLFRNENCAMVSHDMNKWETTPCNYLWIYVCEKNALQLS</sequence>
<evidence type="ECO:0000313" key="6">
    <source>
        <dbReference type="Proteomes" id="UP000829720"/>
    </source>
</evidence>
<dbReference type="OrthoDB" id="6337382at2759"/>
<dbReference type="Pfam" id="PF00059">
    <property type="entry name" value="Lectin_C"/>
    <property type="match status" value="1"/>
</dbReference>
<dbReference type="GO" id="GO:0030246">
    <property type="term" value="F:carbohydrate binding"/>
    <property type="evidence" value="ECO:0007669"/>
    <property type="project" value="UniProtKB-KW"/>
</dbReference>
<comment type="caution">
    <text evidence="5">The sequence shown here is derived from an EMBL/GenBank/DDBJ whole genome shotgun (WGS) entry which is preliminary data.</text>
</comment>
<dbReference type="CDD" id="cd03590">
    <property type="entry name" value="CLECT_DC-SIGN_like"/>
    <property type="match status" value="1"/>
</dbReference>
<dbReference type="Gene3D" id="3.10.100.10">
    <property type="entry name" value="Mannose-Binding Protein A, subunit A"/>
    <property type="match status" value="1"/>
</dbReference>
<feature type="domain" description="C-type lectin" evidence="4">
    <location>
        <begin position="125"/>
        <end position="237"/>
    </location>
</feature>
<dbReference type="InterPro" id="IPR051379">
    <property type="entry name" value="C-type_Lectin_Receptor_IMM"/>
</dbReference>
<evidence type="ECO:0000259" key="4">
    <source>
        <dbReference type="PROSITE" id="PS50041"/>
    </source>
</evidence>
<keyword evidence="3" id="KW-0472">Membrane</keyword>
<keyword evidence="6" id="KW-1185">Reference proteome</keyword>
<dbReference type="AlphaFoldDB" id="A0A8T3D6J9"/>
<gene>
    <name evidence="5" type="ORF">AGOR_G00121450</name>
</gene>
<proteinExistence type="predicted"/>
<dbReference type="PROSITE" id="PS50041">
    <property type="entry name" value="C_TYPE_LECTIN_2"/>
    <property type="match status" value="1"/>
</dbReference>
<protein>
    <recommendedName>
        <fullName evidence="4">C-type lectin domain-containing protein</fullName>
    </recommendedName>
</protein>
<dbReference type="Proteomes" id="UP000829720">
    <property type="component" value="Unassembled WGS sequence"/>
</dbReference>
<keyword evidence="2" id="KW-1015">Disulfide bond</keyword>
<keyword evidence="3" id="KW-1133">Transmembrane helix</keyword>
<organism evidence="5 6">
    <name type="scientific">Albula goreensis</name>
    <dbReference type="NCBI Taxonomy" id="1534307"/>
    <lineage>
        <taxon>Eukaryota</taxon>
        <taxon>Metazoa</taxon>
        <taxon>Chordata</taxon>
        <taxon>Craniata</taxon>
        <taxon>Vertebrata</taxon>
        <taxon>Euteleostomi</taxon>
        <taxon>Actinopterygii</taxon>
        <taxon>Neopterygii</taxon>
        <taxon>Teleostei</taxon>
        <taxon>Albuliformes</taxon>
        <taxon>Albulidae</taxon>
        <taxon>Albula</taxon>
    </lineage>
</organism>
<evidence type="ECO:0000256" key="2">
    <source>
        <dbReference type="ARBA" id="ARBA00023157"/>
    </source>
</evidence>
<keyword evidence="1" id="KW-0430">Lectin</keyword>
<dbReference type="PANTHER" id="PTHR46746">
    <property type="entry name" value="KILLER CELL LECTIN-LIKE RECEPTOR SUBFAMILY F MEMBER 2"/>
    <property type="match status" value="1"/>
</dbReference>
<dbReference type="InterPro" id="IPR001304">
    <property type="entry name" value="C-type_lectin-like"/>
</dbReference>
<evidence type="ECO:0000313" key="5">
    <source>
        <dbReference type="EMBL" id="KAI1893219.1"/>
    </source>
</evidence>
<name>A0A8T3D6J9_9TELE</name>
<feature type="transmembrane region" description="Helical" evidence="3">
    <location>
        <begin position="53"/>
        <end position="79"/>
    </location>
</feature>
<evidence type="ECO:0000256" key="1">
    <source>
        <dbReference type="ARBA" id="ARBA00022734"/>
    </source>
</evidence>
<dbReference type="SMART" id="SM00034">
    <property type="entry name" value="CLECT"/>
    <property type="match status" value="1"/>
</dbReference>
<dbReference type="SUPFAM" id="SSF56436">
    <property type="entry name" value="C-type lectin-like"/>
    <property type="match status" value="1"/>
</dbReference>
<dbReference type="EMBL" id="JAERUA010000011">
    <property type="protein sequence ID" value="KAI1893219.1"/>
    <property type="molecule type" value="Genomic_DNA"/>
</dbReference>
<dbReference type="InterPro" id="IPR016186">
    <property type="entry name" value="C-type_lectin-like/link_sf"/>
</dbReference>
<dbReference type="InterPro" id="IPR016187">
    <property type="entry name" value="CTDL_fold"/>
</dbReference>
<dbReference type="PANTHER" id="PTHR46746:SF9">
    <property type="entry name" value="CD209 ANTIGEN-LIKE PROTEIN C-LIKE"/>
    <property type="match status" value="1"/>
</dbReference>
<evidence type="ECO:0000256" key="3">
    <source>
        <dbReference type="SAM" id="Phobius"/>
    </source>
</evidence>
<reference evidence="5" key="1">
    <citation type="submission" date="2021-01" db="EMBL/GenBank/DDBJ databases">
        <authorList>
            <person name="Zahm M."/>
            <person name="Roques C."/>
            <person name="Cabau C."/>
            <person name="Klopp C."/>
            <person name="Donnadieu C."/>
            <person name="Jouanno E."/>
            <person name="Lampietro C."/>
            <person name="Louis A."/>
            <person name="Herpin A."/>
            <person name="Echchiki A."/>
            <person name="Berthelot C."/>
            <person name="Parey E."/>
            <person name="Roest-Crollius H."/>
            <person name="Braasch I."/>
            <person name="Postlethwait J."/>
            <person name="Bobe J."/>
            <person name="Montfort J."/>
            <person name="Bouchez O."/>
            <person name="Begum T."/>
            <person name="Mejri S."/>
            <person name="Adams A."/>
            <person name="Chen W.-J."/>
            <person name="Guiguen Y."/>
        </authorList>
    </citation>
    <scope>NUCLEOTIDE SEQUENCE</scope>
    <source>
        <tissue evidence="5">Blood</tissue>
    </source>
</reference>
<accession>A0A8T3D6J9</accession>
<dbReference type="InterPro" id="IPR033989">
    <property type="entry name" value="CD209-like_CTLD"/>
</dbReference>
<keyword evidence="3" id="KW-0812">Transmembrane</keyword>